<dbReference type="KEGG" id="gom:D7316_02251"/>
<dbReference type="EMBL" id="CP033972">
    <property type="protein sequence ID" value="AZG45651.1"/>
    <property type="molecule type" value="Genomic_DNA"/>
</dbReference>
<evidence type="ECO:0000313" key="1">
    <source>
        <dbReference type="EMBL" id="AZG45651.1"/>
    </source>
</evidence>
<protein>
    <recommendedName>
        <fullName evidence="3">Helix-turn-helix domain-containing protein</fullName>
    </recommendedName>
</protein>
<dbReference type="Proteomes" id="UP000271469">
    <property type="component" value="Chromosome"/>
</dbReference>
<evidence type="ECO:0000313" key="2">
    <source>
        <dbReference type="Proteomes" id="UP000271469"/>
    </source>
</evidence>
<reference evidence="1 2" key="1">
    <citation type="submission" date="2018-11" db="EMBL/GenBank/DDBJ databases">
        <title>Gordonia insulae sp. nov., isolated from an island soil.</title>
        <authorList>
            <person name="Kim Y.S."/>
            <person name="Kim S.B."/>
        </authorList>
    </citation>
    <scope>NUCLEOTIDE SEQUENCE [LARGE SCALE GENOMIC DNA]</scope>
    <source>
        <strain evidence="1 2">MMS17-SY073</strain>
    </source>
</reference>
<keyword evidence="2" id="KW-1185">Reference proteome</keyword>
<gene>
    <name evidence="1" type="ORF">D7316_02251</name>
</gene>
<evidence type="ECO:0008006" key="3">
    <source>
        <dbReference type="Google" id="ProtNLM"/>
    </source>
</evidence>
<dbReference type="AlphaFoldDB" id="A0A3G8JKN7"/>
<proteinExistence type="predicted"/>
<name>A0A3G8JKN7_9ACTN</name>
<sequence length="80" mass="9441">MISQPLTYDTPAPRRLRVHEWQRSYITLTEYSLIMGLSSAAARKSLDQLAIRFVRVGQRIWVLREDVESLLFPTPRESHW</sequence>
<organism evidence="1 2">
    <name type="scientific">Gordonia insulae</name>
    <dbReference type="NCBI Taxonomy" id="2420509"/>
    <lineage>
        <taxon>Bacteria</taxon>
        <taxon>Bacillati</taxon>
        <taxon>Actinomycetota</taxon>
        <taxon>Actinomycetes</taxon>
        <taxon>Mycobacteriales</taxon>
        <taxon>Gordoniaceae</taxon>
        <taxon>Gordonia</taxon>
    </lineage>
</organism>
<accession>A0A3G8JKN7</accession>